<keyword evidence="6" id="KW-1185">Reference proteome</keyword>
<dbReference type="EMBL" id="JAGPXD010000004">
    <property type="protein sequence ID" value="KAH7358227.1"/>
    <property type="molecule type" value="Genomic_DNA"/>
</dbReference>
<dbReference type="OrthoDB" id="5390at2759"/>
<evidence type="ECO:0000256" key="2">
    <source>
        <dbReference type="SAM" id="MobiDB-lite"/>
    </source>
</evidence>
<organism evidence="5 6">
    <name type="scientific">Plectosphaerella cucumerina</name>
    <dbReference type="NCBI Taxonomy" id="40658"/>
    <lineage>
        <taxon>Eukaryota</taxon>
        <taxon>Fungi</taxon>
        <taxon>Dikarya</taxon>
        <taxon>Ascomycota</taxon>
        <taxon>Pezizomycotina</taxon>
        <taxon>Sordariomycetes</taxon>
        <taxon>Hypocreomycetidae</taxon>
        <taxon>Glomerellales</taxon>
        <taxon>Plectosphaerellaceae</taxon>
        <taxon>Plectosphaerella</taxon>
    </lineage>
</organism>
<feature type="domain" description="Rrp7 RRM-like N-terminal" evidence="4">
    <location>
        <begin position="10"/>
        <end position="172"/>
    </location>
</feature>
<dbReference type="CDD" id="cd12950">
    <property type="entry name" value="RRP7_Rrp7p"/>
    <property type="match status" value="1"/>
</dbReference>
<dbReference type="CDD" id="cd12293">
    <property type="entry name" value="dRRM_Rrp7p"/>
    <property type="match status" value="1"/>
</dbReference>
<dbReference type="PANTHER" id="PTHR13191:SF0">
    <property type="entry name" value="RIBOSOMAL RNA-PROCESSING PROTEIN 7 HOMOLOG A-RELATED"/>
    <property type="match status" value="1"/>
</dbReference>
<feature type="domain" description="Ribosomal RNA-processing protein 7 C-terminal" evidence="3">
    <location>
        <begin position="193"/>
        <end position="311"/>
    </location>
</feature>
<feature type="region of interest" description="Disordered" evidence="2">
    <location>
        <begin position="102"/>
        <end position="121"/>
    </location>
</feature>
<evidence type="ECO:0000259" key="3">
    <source>
        <dbReference type="Pfam" id="PF12923"/>
    </source>
</evidence>
<feature type="compositionally biased region" description="Basic and acidic residues" evidence="2">
    <location>
        <begin position="109"/>
        <end position="121"/>
    </location>
</feature>
<dbReference type="PANTHER" id="PTHR13191">
    <property type="entry name" value="RIBOSOMAL RNA PROCESSING PROTEIN 7-RELATED"/>
    <property type="match status" value="1"/>
</dbReference>
<comment type="caution">
    <text evidence="5">The sequence shown here is derived from an EMBL/GenBank/DDBJ whole genome shotgun (WGS) entry which is preliminary data.</text>
</comment>
<evidence type="ECO:0000259" key="4">
    <source>
        <dbReference type="Pfam" id="PF17799"/>
    </source>
</evidence>
<comment type="similarity">
    <text evidence="1">Belongs to the RRP7 family.</text>
</comment>
<dbReference type="InterPro" id="IPR040446">
    <property type="entry name" value="RRP7"/>
</dbReference>
<dbReference type="Pfam" id="PF17799">
    <property type="entry name" value="RRM_Rrp7"/>
    <property type="match status" value="1"/>
</dbReference>
<protein>
    <submittedName>
        <fullName evidence="5">Meiotic recombination protein DMC1</fullName>
    </submittedName>
</protein>
<feature type="region of interest" description="Disordered" evidence="2">
    <location>
        <begin position="231"/>
        <end position="253"/>
    </location>
</feature>
<dbReference type="Pfam" id="PF12923">
    <property type="entry name" value="RRP7"/>
    <property type="match status" value="1"/>
</dbReference>
<accession>A0A8K0TAW4</accession>
<dbReference type="GO" id="GO:0006364">
    <property type="term" value="P:rRNA processing"/>
    <property type="evidence" value="ECO:0007669"/>
    <property type="project" value="TreeGrafter"/>
</dbReference>
<dbReference type="Gene3D" id="6.10.250.1770">
    <property type="match status" value="1"/>
</dbReference>
<sequence length="313" mass="35303">MVSAKETGDGFVTLPILMPSLPSYPYSAMHEVRVRRNVAKVASDIDGRSLFLKNVPTDSTEQHFRAIFASLAGAGRFETIAFEGDRQKKIDTDPAATARVTALNKKRKRDEQEAEEHAKEEETALLPEIWTRRIHKSGSSAIVVLADEKSVDVVLKAIKKLAKNKNYPLWGEGVPETVPELGVPWLASHLQLSRSDKAATQKAVHAFFNVFNRKEKEAAEMAKRLRNEPDEDGFVTVTRGGRSAPATKNEAEQARQKMLDRATKKKDELHNFYRFQLREKRKAEQAAMAKRFAEDRNKVFAMRAQRGKFVPES</sequence>
<evidence type="ECO:0000313" key="5">
    <source>
        <dbReference type="EMBL" id="KAH7358227.1"/>
    </source>
</evidence>
<dbReference type="InterPro" id="IPR024326">
    <property type="entry name" value="RRP7_C"/>
</dbReference>
<dbReference type="Proteomes" id="UP000813385">
    <property type="component" value="Unassembled WGS sequence"/>
</dbReference>
<evidence type="ECO:0000256" key="1">
    <source>
        <dbReference type="ARBA" id="ARBA00006110"/>
    </source>
</evidence>
<dbReference type="GO" id="GO:0000028">
    <property type="term" value="P:ribosomal small subunit assembly"/>
    <property type="evidence" value="ECO:0007669"/>
    <property type="project" value="TreeGrafter"/>
</dbReference>
<dbReference type="AlphaFoldDB" id="A0A8K0TAW4"/>
<dbReference type="GO" id="GO:0034456">
    <property type="term" value="C:UTP-C complex"/>
    <property type="evidence" value="ECO:0007669"/>
    <property type="project" value="TreeGrafter"/>
</dbReference>
<evidence type="ECO:0000313" key="6">
    <source>
        <dbReference type="Proteomes" id="UP000813385"/>
    </source>
</evidence>
<name>A0A8K0TAW4_9PEZI</name>
<proteinExistence type="inferred from homology"/>
<reference evidence="5" key="1">
    <citation type="journal article" date="2021" name="Nat. Commun.">
        <title>Genetic determinants of endophytism in the Arabidopsis root mycobiome.</title>
        <authorList>
            <person name="Mesny F."/>
            <person name="Miyauchi S."/>
            <person name="Thiergart T."/>
            <person name="Pickel B."/>
            <person name="Atanasova L."/>
            <person name="Karlsson M."/>
            <person name="Huettel B."/>
            <person name="Barry K.W."/>
            <person name="Haridas S."/>
            <person name="Chen C."/>
            <person name="Bauer D."/>
            <person name="Andreopoulos W."/>
            <person name="Pangilinan J."/>
            <person name="LaButti K."/>
            <person name="Riley R."/>
            <person name="Lipzen A."/>
            <person name="Clum A."/>
            <person name="Drula E."/>
            <person name="Henrissat B."/>
            <person name="Kohler A."/>
            <person name="Grigoriev I.V."/>
            <person name="Martin F.M."/>
            <person name="Hacquard S."/>
        </authorList>
    </citation>
    <scope>NUCLEOTIDE SEQUENCE</scope>
    <source>
        <strain evidence="5">MPI-CAGE-AT-0016</strain>
    </source>
</reference>
<dbReference type="InterPro" id="IPR040447">
    <property type="entry name" value="RRM_Rrp7"/>
</dbReference>
<dbReference type="GO" id="GO:0032545">
    <property type="term" value="C:CURI complex"/>
    <property type="evidence" value="ECO:0007669"/>
    <property type="project" value="TreeGrafter"/>
</dbReference>
<gene>
    <name evidence="5" type="ORF">B0T11DRAFT_330052</name>
</gene>